<evidence type="ECO:0000313" key="3">
    <source>
        <dbReference type="Proteomes" id="UP000299102"/>
    </source>
</evidence>
<proteinExistence type="predicted"/>
<evidence type="ECO:0000313" key="2">
    <source>
        <dbReference type="EMBL" id="GBP46276.1"/>
    </source>
</evidence>
<feature type="region of interest" description="Disordered" evidence="1">
    <location>
        <begin position="207"/>
        <end position="236"/>
    </location>
</feature>
<dbReference type="AlphaFoldDB" id="A0A4C1W417"/>
<name>A0A4C1W417_EUMVA</name>
<accession>A0A4C1W417</accession>
<organism evidence="2 3">
    <name type="scientific">Eumeta variegata</name>
    <name type="common">Bagworm moth</name>
    <name type="synonym">Eumeta japonica</name>
    <dbReference type="NCBI Taxonomy" id="151549"/>
    <lineage>
        <taxon>Eukaryota</taxon>
        <taxon>Metazoa</taxon>
        <taxon>Ecdysozoa</taxon>
        <taxon>Arthropoda</taxon>
        <taxon>Hexapoda</taxon>
        <taxon>Insecta</taxon>
        <taxon>Pterygota</taxon>
        <taxon>Neoptera</taxon>
        <taxon>Endopterygota</taxon>
        <taxon>Lepidoptera</taxon>
        <taxon>Glossata</taxon>
        <taxon>Ditrysia</taxon>
        <taxon>Tineoidea</taxon>
        <taxon>Psychidae</taxon>
        <taxon>Oiketicinae</taxon>
        <taxon>Eumeta</taxon>
    </lineage>
</organism>
<dbReference type="Proteomes" id="UP000299102">
    <property type="component" value="Unassembled WGS sequence"/>
</dbReference>
<feature type="compositionally biased region" description="Basic residues" evidence="1">
    <location>
        <begin position="215"/>
        <end position="225"/>
    </location>
</feature>
<evidence type="ECO:0000256" key="1">
    <source>
        <dbReference type="SAM" id="MobiDB-lite"/>
    </source>
</evidence>
<sequence>MWYEFNTTKFLDLIPRNFRRVWSTVMTLLEHLFSVHRVFLQQILIRWYVWKCICEERSAVSVRPWNARGWCWPRCWRRTRRATAARKILVKSISPSFSSQQVSSFGCDWRSRITPHGSESTNDSCAHPRELRRQISTTYNGMLSKIAVFICESALPLAVMEFIIRREVIITINRRSSTSTAPGTYFTRASSFLYYPWLFGRISGVSPHRTLSPSRKGKKKGRFKNKPADCSTSSPSSLQATLFRLNKNPTYCHVICSRGRYETAGDGAIIISNRNAAAVIRQNYRKSDSPTMAAIRNGNPTWRPAGQEFSERNKEARTSHVRFIWAPLVRWLRSASPAFAFTPAFGDAGAEHALRKIKPERTSIEFRCRKTLPAFITHGA</sequence>
<dbReference type="EMBL" id="BGZK01000480">
    <property type="protein sequence ID" value="GBP46276.1"/>
    <property type="molecule type" value="Genomic_DNA"/>
</dbReference>
<reference evidence="2 3" key="1">
    <citation type="journal article" date="2019" name="Commun. Biol.">
        <title>The bagworm genome reveals a unique fibroin gene that provides high tensile strength.</title>
        <authorList>
            <person name="Kono N."/>
            <person name="Nakamura H."/>
            <person name="Ohtoshi R."/>
            <person name="Tomita M."/>
            <person name="Numata K."/>
            <person name="Arakawa K."/>
        </authorList>
    </citation>
    <scope>NUCLEOTIDE SEQUENCE [LARGE SCALE GENOMIC DNA]</scope>
</reference>
<comment type="caution">
    <text evidence="2">The sequence shown here is derived from an EMBL/GenBank/DDBJ whole genome shotgun (WGS) entry which is preliminary data.</text>
</comment>
<gene>
    <name evidence="2" type="ORF">EVAR_30406_1</name>
</gene>
<keyword evidence="3" id="KW-1185">Reference proteome</keyword>
<protein>
    <submittedName>
        <fullName evidence="2">Uncharacterized protein</fullName>
    </submittedName>
</protein>